<organism evidence="3 4">
    <name type="scientific">Segatella oris</name>
    <dbReference type="NCBI Taxonomy" id="28135"/>
    <lineage>
        <taxon>Bacteria</taxon>
        <taxon>Pseudomonadati</taxon>
        <taxon>Bacteroidota</taxon>
        <taxon>Bacteroidia</taxon>
        <taxon>Bacteroidales</taxon>
        <taxon>Prevotellaceae</taxon>
        <taxon>Segatella</taxon>
    </lineage>
</organism>
<sequence length="248" mass="28421">MKKNIIIIFLLACLSTAMSAQEEKGNFYIQPKVGFNMAKFVGSGLVYKPKWKVGYEVGAEAEWFVSNHNSLSFGLEYRQIGCTFDYKETASDYNFERTSELERLNMNYIALPIMYNFYIKPHLALKIGVEVSGLLSAKLHEHDYGRMADPLPGHNGYSPDDDVSKYVWHDYNVHQTIEKKNDFKRACLAIPIGISYDYKQFVMTGIVHIDLNRLYTYDKIYIPGGGMSDKHGLRNLYIGITAGYKFKL</sequence>
<evidence type="ECO:0000313" key="3">
    <source>
        <dbReference type="EMBL" id="VEH16012.1"/>
    </source>
</evidence>
<dbReference type="InterPro" id="IPR025665">
    <property type="entry name" value="Beta-barrel_OMP_2"/>
</dbReference>
<protein>
    <recommendedName>
        <fullName evidence="2">Outer membrane protein beta-barrel domain-containing protein</fullName>
    </recommendedName>
</protein>
<reference evidence="3 4" key="1">
    <citation type="submission" date="2018-12" db="EMBL/GenBank/DDBJ databases">
        <authorList>
            <consortium name="Pathogen Informatics"/>
        </authorList>
    </citation>
    <scope>NUCLEOTIDE SEQUENCE [LARGE SCALE GENOMIC DNA]</scope>
    <source>
        <strain evidence="3 4">NCTC13071</strain>
    </source>
</reference>
<dbReference type="KEGG" id="poc:NCTC13071_02029"/>
<evidence type="ECO:0000256" key="1">
    <source>
        <dbReference type="SAM" id="SignalP"/>
    </source>
</evidence>
<feature type="domain" description="Outer membrane protein beta-barrel" evidence="2">
    <location>
        <begin position="20"/>
        <end position="200"/>
    </location>
</feature>
<dbReference type="RefSeq" id="WP_018920917.1">
    <property type="nucleotide sequence ID" value="NZ_LR134384.1"/>
</dbReference>
<dbReference type="Proteomes" id="UP000274578">
    <property type="component" value="Chromosome 1"/>
</dbReference>
<gene>
    <name evidence="3" type="ORF">NCTC13071_02029</name>
</gene>
<proteinExistence type="predicted"/>
<name>A0A448L7Z7_9BACT</name>
<dbReference type="AlphaFoldDB" id="A0A448L7Z7"/>
<dbReference type="Pfam" id="PF13568">
    <property type="entry name" value="OMP_b-brl_2"/>
    <property type="match status" value="1"/>
</dbReference>
<evidence type="ECO:0000313" key="4">
    <source>
        <dbReference type="Proteomes" id="UP000274578"/>
    </source>
</evidence>
<dbReference type="GeneID" id="85012807"/>
<dbReference type="EMBL" id="LR134384">
    <property type="protein sequence ID" value="VEH16012.1"/>
    <property type="molecule type" value="Genomic_DNA"/>
</dbReference>
<feature type="chain" id="PRO_5019516640" description="Outer membrane protein beta-barrel domain-containing protein" evidence="1">
    <location>
        <begin position="21"/>
        <end position="248"/>
    </location>
</feature>
<keyword evidence="1" id="KW-0732">Signal</keyword>
<accession>A0A448L7Z7</accession>
<evidence type="ECO:0000259" key="2">
    <source>
        <dbReference type="Pfam" id="PF13568"/>
    </source>
</evidence>
<feature type="signal peptide" evidence="1">
    <location>
        <begin position="1"/>
        <end position="20"/>
    </location>
</feature>